<dbReference type="PANTHER" id="PTHR36840">
    <property type="entry name" value="BLL5714 PROTEIN"/>
    <property type="match status" value="1"/>
</dbReference>
<keyword evidence="1" id="KW-0472">Membrane</keyword>
<feature type="transmembrane region" description="Helical" evidence="1">
    <location>
        <begin position="180"/>
        <end position="197"/>
    </location>
</feature>
<evidence type="ECO:0000313" key="3">
    <source>
        <dbReference type="Proteomes" id="UP000190037"/>
    </source>
</evidence>
<feature type="transmembrane region" description="Helical" evidence="1">
    <location>
        <begin position="62"/>
        <end position="81"/>
    </location>
</feature>
<evidence type="ECO:0000313" key="2">
    <source>
        <dbReference type="EMBL" id="OPC83821.1"/>
    </source>
</evidence>
<evidence type="ECO:0000256" key="1">
    <source>
        <dbReference type="SAM" id="Phobius"/>
    </source>
</evidence>
<feature type="transmembrane region" description="Helical" evidence="1">
    <location>
        <begin position="241"/>
        <end position="263"/>
    </location>
</feature>
<gene>
    <name evidence="2" type="ORF">B4N89_25360</name>
</gene>
<keyword evidence="3" id="KW-1185">Reference proteome</keyword>
<dbReference type="Pfam" id="PF06772">
    <property type="entry name" value="LtrA"/>
    <property type="match status" value="1"/>
</dbReference>
<dbReference type="EMBL" id="MWQN01000001">
    <property type="protein sequence ID" value="OPC83821.1"/>
    <property type="molecule type" value="Genomic_DNA"/>
</dbReference>
<feature type="transmembrane region" description="Helical" evidence="1">
    <location>
        <begin position="93"/>
        <end position="114"/>
    </location>
</feature>
<sequence>MRAWGSRRIGRRVGPVCGGIRVTEAVGERRATWFELFCDLVFVAAVGQVVHRVGEQPTGGSVAGAAALFVPVWWTWVLYTVRANRFDPDDSAHRLITVVGMAAVAAMAVFVGGVGHGTGANVGFVAGYLGARGVIVFSYAWGARSDPSFRPILRSFGTMSTLTGSVWVLGLLVPGDSVRYGLWAVAMAGELSLPFLARRRIAAASHDAEHLRERFGLFTIIVIGEAVLGCTGGLADGGRDAVSTGLIGLSAFALCACVWWMYFNASATRVGGHEEIATSAVLRDVYVFGHLPTQLGIAVTGAAIGTVVGGDDRHVSRATAACLLGGIVLFLVAGAGVRAAFAGSRDATVWIRVGAAAMVSALLPAAGVLPVAGLIGATATILVVTAAAEGPATRRRLAESAARG</sequence>
<dbReference type="InterPro" id="IPR010640">
    <property type="entry name" value="Low_temperature_requirement_A"/>
</dbReference>
<comment type="caution">
    <text evidence="2">The sequence shown here is derived from an EMBL/GenBank/DDBJ whole genome shotgun (WGS) entry which is preliminary data.</text>
</comment>
<dbReference type="Proteomes" id="UP000190037">
    <property type="component" value="Unassembled WGS sequence"/>
</dbReference>
<accession>A0A1T3P4D9</accession>
<keyword evidence="1" id="KW-0812">Transmembrane</keyword>
<reference evidence="2 3" key="1">
    <citation type="submission" date="2017-03" db="EMBL/GenBank/DDBJ databases">
        <title>Draft genome sequence of Streptomyces scabrisporus NF3, endophyte isolated from Amphipterygium adstringens.</title>
        <authorList>
            <person name="Vazquez M."/>
            <person name="Ceapa C.D."/>
            <person name="Rodriguez Luna D."/>
            <person name="Sanchez Esquivel S."/>
        </authorList>
    </citation>
    <scope>NUCLEOTIDE SEQUENCE [LARGE SCALE GENOMIC DNA]</scope>
    <source>
        <strain evidence="2 3">NF3</strain>
    </source>
</reference>
<feature type="transmembrane region" description="Helical" evidence="1">
    <location>
        <begin position="320"/>
        <end position="341"/>
    </location>
</feature>
<organism evidence="2 3">
    <name type="scientific">Embleya scabrispora</name>
    <dbReference type="NCBI Taxonomy" id="159449"/>
    <lineage>
        <taxon>Bacteria</taxon>
        <taxon>Bacillati</taxon>
        <taxon>Actinomycetota</taxon>
        <taxon>Actinomycetes</taxon>
        <taxon>Kitasatosporales</taxon>
        <taxon>Streptomycetaceae</taxon>
        <taxon>Embleya</taxon>
    </lineage>
</organism>
<name>A0A1T3P4D9_9ACTN</name>
<dbReference type="AlphaFoldDB" id="A0A1T3P4D9"/>
<feature type="transmembrane region" description="Helical" evidence="1">
    <location>
        <begin position="120"/>
        <end position="141"/>
    </location>
</feature>
<evidence type="ECO:0008006" key="4">
    <source>
        <dbReference type="Google" id="ProtNLM"/>
    </source>
</evidence>
<feature type="transmembrane region" description="Helical" evidence="1">
    <location>
        <begin position="153"/>
        <end position="174"/>
    </location>
</feature>
<proteinExistence type="predicted"/>
<protein>
    <recommendedName>
        <fullName evidence="4">Low temperature requirement protein A</fullName>
    </recommendedName>
</protein>
<dbReference type="PANTHER" id="PTHR36840:SF1">
    <property type="entry name" value="BLL5714 PROTEIN"/>
    <property type="match status" value="1"/>
</dbReference>
<feature type="transmembrane region" description="Helical" evidence="1">
    <location>
        <begin position="217"/>
        <end position="235"/>
    </location>
</feature>
<feature type="transmembrane region" description="Helical" evidence="1">
    <location>
        <begin position="361"/>
        <end position="388"/>
    </location>
</feature>
<keyword evidence="1" id="KW-1133">Transmembrane helix</keyword>